<dbReference type="EMBL" id="CP054140">
    <property type="protein sequence ID" value="QQG66729.1"/>
    <property type="molecule type" value="Genomic_DNA"/>
</dbReference>
<dbReference type="KEGG" id="dog:HP555_13065"/>
<accession>A0A7T5VFA5</accession>
<dbReference type="Proteomes" id="UP000596092">
    <property type="component" value="Chromosome"/>
</dbReference>
<dbReference type="PANTHER" id="PTHR42895">
    <property type="entry name" value="IRON-SULFUR CLUSTER-BINDING PROTEIN-RELATED"/>
    <property type="match status" value="1"/>
</dbReference>
<organism evidence="2 3">
    <name type="scientific">Desulfobulbus oligotrophicus</name>
    <dbReference type="NCBI Taxonomy" id="1909699"/>
    <lineage>
        <taxon>Bacteria</taxon>
        <taxon>Pseudomonadati</taxon>
        <taxon>Thermodesulfobacteriota</taxon>
        <taxon>Desulfobulbia</taxon>
        <taxon>Desulfobulbales</taxon>
        <taxon>Desulfobulbaceae</taxon>
        <taxon>Desulfobulbus</taxon>
    </lineage>
</organism>
<protein>
    <submittedName>
        <fullName evidence="2">4Fe-4S ferredoxin</fullName>
    </submittedName>
</protein>
<evidence type="ECO:0000313" key="2">
    <source>
        <dbReference type="EMBL" id="QQG66729.1"/>
    </source>
</evidence>
<dbReference type="Gene3D" id="3.30.70.20">
    <property type="match status" value="1"/>
</dbReference>
<dbReference type="PROSITE" id="PS51379">
    <property type="entry name" value="4FE4S_FER_2"/>
    <property type="match status" value="2"/>
</dbReference>
<dbReference type="InterPro" id="IPR017896">
    <property type="entry name" value="4Fe4S_Fe-S-bd"/>
</dbReference>
<dbReference type="Pfam" id="PF13237">
    <property type="entry name" value="Fer4_10"/>
    <property type="match status" value="1"/>
</dbReference>
<evidence type="ECO:0000313" key="3">
    <source>
        <dbReference type="Proteomes" id="UP000596092"/>
    </source>
</evidence>
<feature type="domain" description="4Fe-4S ferredoxin-type" evidence="1">
    <location>
        <begin position="36"/>
        <end position="65"/>
    </location>
</feature>
<reference evidence="2 3" key="1">
    <citation type="submission" date="2020-05" db="EMBL/GenBank/DDBJ databases">
        <title>Complete genome of Desulfobulbus oligotrophicus.</title>
        <authorList>
            <person name="Podar M."/>
        </authorList>
    </citation>
    <scope>NUCLEOTIDE SEQUENCE [LARGE SCALE GENOMIC DNA]</scope>
    <source>
        <strain evidence="2 3">Prop6</strain>
    </source>
</reference>
<gene>
    <name evidence="2" type="ORF">HP555_13065</name>
</gene>
<name>A0A7T5VFA5_9BACT</name>
<proteinExistence type="predicted"/>
<dbReference type="RefSeq" id="WP_199263013.1">
    <property type="nucleotide sequence ID" value="NZ_CP054140.1"/>
</dbReference>
<keyword evidence="3" id="KW-1185">Reference proteome</keyword>
<dbReference type="SUPFAM" id="SSF54862">
    <property type="entry name" value="4Fe-4S ferredoxins"/>
    <property type="match status" value="1"/>
</dbReference>
<sequence>MKVLRKIIKIDEELCDGCGLCVPDCAEGSLQIINGKARLVADNLCDGLGACLGSCPTGALQIIEREADAFDEEAVEHYLAAQQEQKIDSVLPQGSGCPSAQLQTFAPLTPCQAANAPSLQTGSALSHWPVQIRLIPPTAPFLDNCDLLVAADCTAVAYAGLQKDFITGRVVMMGCPKFDDQELYVQRFIEIFRTRKLNSLTILIMEVPCCHSMLQIIRTALAAVKPDFPIRQVIVSTHGEIKGESTW</sequence>
<dbReference type="AlphaFoldDB" id="A0A7T5VFA5"/>
<dbReference type="InterPro" id="IPR052911">
    <property type="entry name" value="Corrinoid_activation_enz"/>
</dbReference>
<feature type="domain" description="4Fe-4S ferredoxin-type" evidence="1">
    <location>
        <begin position="6"/>
        <end position="35"/>
    </location>
</feature>
<evidence type="ECO:0000259" key="1">
    <source>
        <dbReference type="PROSITE" id="PS51379"/>
    </source>
</evidence>
<dbReference type="PANTHER" id="PTHR42895:SF1">
    <property type="entry name" value="IRON-SULFUR CLUSTER PROTEIN"/>
    <property type="match status" value="1"/>
</dbReference>